<accession>A0ABT9UIM8</accession>
<evidence type="ECO:0000256" key="1">
    <source>
        <dbReference type="SAM" id="Phobius"/>
    </source>
</evidence>
<name>A0ABT9UIM8_9MICC</name>
<evidence type="ECO:0000313" key="3">
    <source>
        <dbReference type="Proteomes" id="UP001226389"/>
    </source>
</evidence>
<proteinExistence type="predicted"/>
<comment type="caution">
    <text evidence="2">The sequence shown here is derived from an EMBL/GenBank/DDBJ whole genome shotgun (WGS) entry which is preliminary data.</text>
</comment>
<keyword evidence="1" id="KW-0812">Transmembrane</keyword>
<evidence type="ECO:0000313" key="2">
    <source>
        <dbReference type="EMBL" id="MDQ0119476.1"/>
    </source>
</evidence>
<dbReference type="EMBL" id="JAUSSY010000009">
    <property type="protein sequence ID" value="MDQ0119476.1"/>
    <property type="molecule type" value="Genomic_DNA"/>
</dbReference>
<dbReference type="Proteomes" id="UP001226389">
    <property type="component" value="Unassembled WGS sequence"/>
</dbReference>
<keyword evidence="1" id="KW-1133">Transmembrane helix</keyword>
<sequence>MAESLTQGLLQGAGVVLLCGAVLVASVAATVFVVRRRSLAPAGGAPEAPDQLFWDLFLGSCVALPALLIPALVSPWAGLVLAGAAAASGLAAYRGSPKFLAWRAARREYREQLSAHQAARIQHDELIVRWRRYELDPGCSIDYPALTDVRLPETSALIKAMRTADQLRTATHKGYPDAVGSLAASLAAAERAAGIPAAMPMKQAG</sequence>
<reference evidence="2 3" key="1">
    <citation type="submission" date="2023-07" db="EMBL/GenBank/DDBJ databases">
        <title>Sorghum-associated microbial communities from plants grown in Nebraska, USA.</title>
        <authorList>
            <person name="Schachtman D."/>
        </authorList>
    </citation>
    <scope>NUCLEOTIDE SEQUENCE [LARGE SCALE GENOMIC DNA]</scope>
    <source>
        <strain evidence="2 3">DS994</strain>
    </source>
</reference>
<gene>
    <name evidence="2" type="ORF">J2T22_002671</name>
</gene>
<keyword evidence="1" id="KW-0472">Membrane</keyword>
<keyword evidence="3" id="KW-1185">Reference proteome</keyword>
<organism evidence="2 3">
    <name type="scientific">Pseudarthrobacter defluvii</name>
    <dbReference type="NCBI Taxonomy" id="410837"/>
    <lineage>
        <taxon>Bacteria</taxon>
        <taxon>Bacillati</taxon>
        <taxon>Actinomycetota</taxon>
        <taxon>Actinomycetes</taxon>
        <taxon>Micrococcales</taxon>
        <taxon>Micrococcaceae</taxon>
        <taxon>Pseudarthrobacter</taxon>
    </lineage>
</organism>
<feature type="transmembrane region" description="Helical" evidence="1">
    <location>
        <begin position="12"/>
        <end position="32"/>
    </location>
</feature>
<protein>
    <submittedName>
        <fullName evidence="2">Uncharacterized protein</fullName>
    </submittedName>
</protein>